<evidence type="ECO:0000256" key="5">
    <source>
        <dbReference type="ARBA" id="ARBA00022519"/>
    </source>
</evidence>
<dbReference type="InterPro" id="IPR045584">
    <property type="entry name" value="Pilin-like"/>
</dbReference>
<evidence type="ECO:0000313" key="12">
    <source>
        <dbReference type="EMBL" id="MBK1713708.1"/>
    </source>
</evidence>
<dbReference type="RefSeq" id="WP_200378929.1">
    <property type="nucleotide sequence ID" value="NZ_NRRU01000045.1"/>
</dbReference>
<evidence type="ECO:0000256" key="7">
    <source>
        <dbReference type="ARBA" id="ARBA00022989"/>
    </source>
</evidence>
<keyword evidence="7" id="KW-1133">Transmembrane helix</keyword>
<dbReference type="EMBL" id="NRRU01000045">
    <property type="protein sequence ID" value="MBK1713708.1"/>
    <property type="molecule type" value="Genomic_DNA"/>
</dbReference>
<evidence type="ECO:0000256" key="1">
    <source>
        <dbReference type="ARBA" id="ARBA00004377"/>
    </source>
</evidence>
<keyword evidence="3" id="KW-1003">Cell membrane</keyword>
<proteinExistence type="inferred from homology"/>
<reference evidence="12" key="2">
    <citation type="journal article" date="2020" name="Microorganisms">
        <title>Osmotic Adaptation and Compatible Solute Biosynthesis of Phototrophic Bacteria as Revealed from Genome Analyses.</title>
        <authorList>
            <person name="Imhoff J.F."/>
            <person name="Rahn T."/>
            <person name="Kunzel S."/>
            <person name="Keller A."/>
            <person name="Neulinger S.C."/>
        </authorList>
    </citation>
    <scope>NUCLEOTIDE SEQUENCE</scope>
    <source>
        <strain evidence="12">IM 151</strain>
    </source>
</reference>
<dbReference type="Proteomes" id="UP001041814">
    <property type="component" value="Unassembled WGS sequence"/>
</dbReference>
<evidence type="ECO:0000256" key="2">
    <source>
        <dbReference type="ARBA" id="ARBA00021549"/>
    </source>
</evidence>
<keyword evidence="13" id="KW-1185">Reference proteome</keyword>
<evidence type="ECO:0000259" key="11">
    <source>
        <dbReference type="Pfam" id="PF12019"/>
    </source>
</evidence>
<evidence type="ECO:0000256" key="8">
    <source>
        <dbReference type="ARBA" id="ARBA00023136"/>
    </source>
</evidence>
<keyword evidence="8" id="KW-0472">Membrane</keyword>
<name>A0ABS1DW38_RUBGE</name>
<dbReference type="InterPro" id="IPR012902">
    <property type="entry name" value="N_methyl_site"/>
</dbReference>
<dbReference type="Pfam" id="PF07963">
    <property type="entry name" value="N_methyl"/>
    <property type="match status" value="1"/>
</dbReference>
<protein>
    <recommendedName>
        <fullName evidence="2">Type II secretion system protein H</fullName>
    </recommendedName>
    <alternativeName>
        <fullName evidence="10">General secretion pathway protein H</fullName>
    </alternativeName>
</protein>
<keyword evidence="5" id="KW-0997">Cell inner membrane</keyword>
<reference evidence="12" key="1">
    <citation type="submission" date="2017-08" db="EMBL/GenBank/DDBJ databases">
        <authorList>
            <person name="Imhoff J.F."/>
            <person name="Rahn T."/>
            <person name="Kuenzel S."/>
            <person name="Neulinger S.C."/>
        </authorList>
    </citation>
    <scope>NUCLEOTIDE SEQUENCE</scope>
    <source>
        <strain evidence="12">IM 151</strain>
    </source>
</reference>
<keyword evidence="6" id="KW-0812">Transmembrane</keyword>
<dbReference type="SUPFAM" id="SSF54523">
    <property type="entry name" value="Pili subunits"/>
    <property type="match status" value="1"/>
</dbReference>
<evidence type="ECO:0000256" key="4">
    <source>
        <dbReference type="ARBA" id="ARBA00022481"/>
    </source>
</evidence>
<keyword evidence="4" id="KW-0488">Methylation</keyword>
<dbReference type="Pfam" id="PF12019">
    <property type="entry name" value="GspH"/>
    <property type="match status" value="1"/>
</dbReference>
<evidence type="ECO:0000256" key="10">
    <source>
        <dbReference type="ARBA" id="ARBA00030775"/>
    </source>
</evidence>
<feature type="domain" description="General secretion pathway GspH" evidence="11">
    <location>
        <begin position="50"/>
        <end position="157"/>
    </location>
</feature>
<dbReference type="InterPro" id="IPR022346">
    <property type="entry name" value="T2SS_GspH"/>
</dbReference>
<evidence type="ECO:0000313" key="13">
    <source>
        <dbReference type="Proteomes" id="UP001041814"/>
    </source>
</evidence>
<gene>
    <name evidence="12" type="ORF">CKO43_13060</name>
</gene>
<comment type="caution">
    <text evidence="12">The sequence shown here is derived from an EMBL/GenBank/DDBJ whole genome shotgun (WGS) entry which is preliminary data.</text>
</comment>
<dbReference type="Gene3D" id="3.55.40.10">
    <property type="entry name" value="minor pseudopilin epsh domain"/>
    <property type="match status" value="1"/>
</dbReference>
<accession>A0ABS1DW38</accession>
<evidence type="ECO:0000256" key="6">
    <source>
        <dbReference type="ARBA" id="ARBA00022692"/>
    </source>
</evidence>
<organism evidence="12 13">
    <name type="scientific">Rubrivivax gelatinosus</name>
    <name type="common">Rhodocyclus gelatinosus</name>
    <name type="synonym">Rhodopseudomonas gelatinosa</name>
    <dbReference type="NCBI Taxonomy" id="28068"/>
    <lineage>
        <taxon>Bacteria</taxon>
        <taxon>Pseudomonadati</taxon>
        <taxon>Pseudomonadota</taxon>
        <taxon>Betaproteobacteria</taxon>
        <taxon>Burkholderiales</taxon>
        <taxon>Sphaerotilaceae</taxon>
        <taxon>Rubrivivax</taxon>
    </lineage>
</organism>
<evidence type="ECO:0000256" key="3">
    <source>
        <dbReference type="ARBA" id="ARBA00022475"/>
    </source>
</evidence>
<comment type="similarity">
    <text evidence="9">Belongs to the GSP H family.</text>
</comment>
<evidence type="ECO:0000256" key="9">
    <source>
        <dbReference type="ARBA" id="ARBA00025772"/>
    </source>
</evidence>
<comment type="subcellular location">
    <subcellularLocation>
        <location evidence="1">Cell inner membrane</location>
        <topology evidence="1">Single-pass membrane protein</topology>
    </subcellularLocation>
</comment>
<sequence length="175" mass="18567">MASTPRRLRRARGLTLIECAVSVGIAAVVLGMAAPGFASLRERERLRAVAAQLETDVAFARSLAVAQSDTLRLEFGGARCWVLHDGPPGCNCDADGRLECGERRVLRVMVLGADHPVQLQSNSRAIAFDDLRGTVTPTATVRLSLPDGSQLNAVVNLMGRVRLCSPSGLPGYAAC</sequence>